<feature type="compositionally biased region" description="Low complexity" evidence="5">
    <location>
        <begin position="11"/>
        <end position="22"/>
    </location>
</feature>
<dbReference type="Gene3D" id="2.30.30.380">
    <property type="entry name" value="Zn-finger domain of Sec23/24"/>
    <property type="match status" value="1"/>
</dbReference>
<protein>
    <recommendedName>
        <fullName evidence="6">RanBP2-type domain-containing protein</fullName>
    </recommendedName>
</protein>
<evidence type="ECO:0000256" key="2">
    <source>
        <dbReference type="ARBA" id="ARBA00022771"/>
    </source>
</evidence>
<reference evidence="7" key="1">
    <citation type="journal article" date="2016" name="Gigascience">
        <title>De novo construction of an expanded transcriptome assembly for the western tarnished plant bug, Lygus hesperus.</title>
        <authorList>
            <person name="Tassone E.E."/>
            <person name="Geib S.M."/>
            <person name="Hall B."/>
            <person name="Fabrick J.A."/>
            <person name="Brent C.S."/>
            <person name="Hull J.J."/>
        </authorList>
    </citation>
    <scope>NUCLEOTIDE SEQUENCE</scope>
</reference>
<dbReference type="PROSITE" id="PS01358">
    <property type="entry name" value="ZF_RANBP2_1"/>
    <property type="match status" value="1"/>
</dbReference>
<feature type="compositionally biased region" description="Low complexity" evidence="5">
    <location>
        <begin position="83"/>
        <end position="96"/>
    </location>
</feature>
<feature type="compositionally biased region" description="Polar residues" evidence="5">
    <location>
        <begin position="1"/>
        <end position="10"/>
    </location>
</feature>
<dbReference type="SMART" id="SM00547">
    <property type="entry name" value="ZnF_RBZ"/>
    <property type="match status" value="1"/>
</dbReference>
<proteinExistence type="predicted"/>
<feature type="compositionally biased region" description="Basic and acidic residues" evidence="5">
    <location>
        <begin position="118"/>
        <end position="127"/>
    </location>
</feature>
<evidence type="ECO:0000256" key="3">
    <source>
        <dbReference type="ARBA" id="ARBA00022833"/>
    </source>
</evidence>
<gene>
    <name evidence="7" type="ORF">g.21600</name>
</gene>
<dbReference type="InterPro" id="IPR036443">
    <property type="entry name" value="Znf_RanBP2_sf"/>
</dbReference>
<organism evidence="7">
    <name type="scientific">Lygus hesperus</name>
    <name type="common">Western plant bug</name>
    <dbReference type="NCBI Taxonomy" id="30085"/>
    <lineage>
        <taxon>Eukaryota</taxon>
        <taxon>Metazoa</taxon>
        <taxon>Ecdysozoa</taxon>
        <taxon>Arthropoda</taxon>
        <taxon>Hexapoda</taxon>
        <taxon>Insecta</taxon>
        <taxon>Pterygota</taxon>
        <taxon>Neoptera</taxon>
        <taxon>Paraneoptera</taxon>
        <taxon>Hemiptera</taxon>
        <taxon>Heteroptera</taxon>
        <taxon>Panheteroptera</taxon>
        <taxon>Cimicomorpha</taxon>
        <taxon>Miridae</taxon>
        <taxon>Mirini</taxon>
        <taxon>Lygus</taxon>
    </lineage>
</organism>
<feature type="domain" description="RanBP2-type" evidence="6">
    <location>
        <begin position="36"/>
        <end position="65"/>
    </location>
</feature>
<dbReference type="EMBL" id="GDHC01018201">
    <property type="protein sequence ID" value="JAQ00428.1"/>
    <property type="molecule type" value="Transcribed_RNA"/>
</dbReference>
<name>A0A146KVZ9_LYGHE</name>
<dbReference type="SUPFAM" id="SSF90209">
    <property type="entry name" value="Ran binding protein zinc finger-like"/>
    <property type="match status" value="1"/>
</dbReference>
<dbReference type="GO" id="GO:0008270">
    <property type="term" value="F:zinc ion binding"/>
    <property type="evidence" value="ECO:0007669"/>
    <property type="project" value="UniProtKB-KW"/>
</dbReference>
<feature type="region of interest" description="Disordered" evidence="5">
    <location>
        <begin position="75"/>
        <end position="127"/>
    </location>
</feature>
<dbReference type="AlphaFoldDB" id="A0A146KVZ9"/>
<dbReference type="Pfam" id="PF00641">
    <property type="entry name" value="Zn_ribbon_RanBP"/>
    <property type="match status" value="1"/>
</dbReference>
<accession>A0A146KVZ9</accession>
<keyword evidence="2 4" id="KW-0863">Zinc-finger</keyword>
<sequence length="127" mass="13180">MASQTQVTKPTSTAATVDTSTSNHDGLSAHAARLLENNQWQCDACSYINHGMTPSCEICETPNPLYHLATGSAIAQGRGKPQAGSSSNVSSFASGAGYSGRNAPAQDGASLNSSGEVRPPDEQRVER</sequence>
<keyword evidence="1" id="KW-0479">Metal-binding</keyword>
<evidence type="ECO:0000256" key="1">
    <source>
        <dbReference type="ARBA" id="ARBA00022723"/>
    </source>
</evidence>
<feature type="region of interest" description="Disordered" evidence="5">
    <location>
        <begin position="1"/>
        <end position="25"/>
    </location>
</feature>
<keyword evidence="3" id="KW-0862">Zinc</keyword>
<evidence type="ECO:0000256" key="5">
    <source>
        <dbReference type="SAM" id="MobiDB-lite"/>
    </source>
</evidence>
<evidence type="ECO:0000313" key="7">
    <source>
        <dbReference type="EMBL" id="JAQ00428.1"/>
    </source>
</evidence>
<dbReference type="InterPro" id="IPR001876">
    <property type="entry name" value="Znf_RanBP2"/>
</dbReference>
<dbReference type="PROSITE" id="PS50199">
    <property type="entry name" value="ZF_RANBP2_2"/>
    <property type="match status" value="1"/>
</dbReference>
<evidence type="ECO:0000259" key="6">
    <source>
        <dbReference type="PROSITE" id="PS50199"/>
    </source>
</evidence>
<evidence type="ECO:0000256" key="4">
    <source>
        <dbReference type="PROSITE-ProRule" id="PRU00322"/>
    </source>
</evidence>